<protein>
    <submittedName>
        <fullName evidence="2">DUF4118 domain-containing protein</fullName>
    </submittedName>
</protein>
<name>A0ABT5YWA1_9ACTN</name>
<proteinExistence type="predicted"/>
<evidence type="ECO:0000313" key="2">
    <source>
        <dbReference type="EMBL" id="MDF2255763.1"/>
    </source>
</evidence>
<dbReference type="EMBL" id="JARHTQ010000004">
    <property type="protein sequence ID" value="MDF2255763.1"/>
    <property type="molecule type" value="Genomic_DNA"/>
</dbReference>
<keyword evidence="1" id="KW-1133">Transmembrane helix</keyword>
<feature type="transmembrane region" description="Helical" evidence="1">
    <location>
        <begin position="69"/>
        <end position="89"/>
    </location>
</feature>
<sequence>MASVHWSRSVRHDARPHKLVSDLVLPLGYASAAVLAAVLELGGGRDHLWFSVAVFAVLTAVFSAQTRVVWAPAVAVVCWLFLDGFMVNSQGELAWRSTDRAGLAVLLVAALAGATTGAITRRRDHA</sequence>
<organism evidence="2 3">
    <name type="scientific">Streptantibioticus ferralitis</name>
    <dbReference type="NCBI Taxonomy" id="236510"/>
    <lineage>
        <taxon>Bacteria</taxon>
        <taxon>Bacillati</taxon>
        <taxon>Actinomycetota</taxon>
        <taxon>Actinomycetes</taxon>
        <taxon>Kitasatosporales</taxon>
        <taxon>Streptomycetaceae</taxon>
        <taxon>Streptantibioticus</taxon>
    </lineage>
</organism>
<reference evidence="2 3" key="1">
    <citation type="submission" date="2023-03" db="EMBL/GenBank/DDBJ databases">
        <title>Draft genome sequence of type strain Streptomyces ferralitis JCM 14344.</title>
        <authorList>
            <person name="Klaysubun C."/>
            <person name="Duangmal K."/>
        </authorList>
    </citation>
    <scope>NUCLEOTIDE SEQUENCE [LARGE SCALE GENOMIC DNA]</scope>
    <source>
        <strain evidence="2 3">JCM 14344</strain>
    </source>
</reference>
<feature type="transmembrane region" description="Helical" evidence="1">
    <location>
        <begin position="47"/>
        <end position="64"/>
    </location>
</feature>
<feature type="transmembrane region" description="Helical" evidence="1">
    <location>
        <begin position="101"/>
        <end position="120"/>
    </location>
</feature>
<keyword evidence="3" id="KW-1185">Reference proteome</keyword>
<evidence type="ECO:0000256" key="1">
    <source>
        <dbReference type="SAM" id="Phobius"/>
    </source>
</evidence>
<accession>A0ABT5YWA1</accession>
<keyword evidence="1" id="KW-0472">Membrane</keyword>
<gene>
    <name evidence="2" type="ORF">P2L57_08505</name>
</gene>
<feature type="transmembrane region" description="Helical" evidence="1">
    <location>
        <begin position="20"/>
        <end position="41"/>
    </location>
</feature>
<keyword evidence="1" id="KW-0812">Transmembrane</keyword>
<dbReference type="RefSeq" id="WP_275810826.1">
    <property type="nucleotide sequence ID" value="NZ_BAAANM010000019.1"/>
</dbReference>
<dbReference type="Proteomes" id="UP001220022">
    <property type="component" value="Unassembled WGS sequence"/>
</dbReference>
<evidence type="ECO:0000313" key="3">
    <source>
        <dbReference type="Proteomes" id="UP001220022"/>
    </source>
</evidence>
<comment type="caution">
    <text evidence="2">The sequence shown here is derived from an EMBL/GenBank/DDBJ whole genome shotgun (WGS) entry which is preliminary data.</text>
</comment>